<name>A0A963YVW5_9PROT</name>
<dbReference type="InterPro" id="IPR006674">
    <property type="entry name" value="HD_domain"/>
</dbReference>
<reference evidence="2" key="2">
    <citation type="submission" date="2021-01" db="EMBL/GenBank/DDBJ databases">
        <authorList>
            <person name="Mieszkin S."/>
            <person name="Pouder E."/>
            <person name="Alain K."/>
        </authorList>
    </citation>
    <scope>NUCLEOTIDE SEQUENCE</scope>
    <source>
        <strain evidence="2">HW T2.11</strain>
    </source>
</reference>
<dbReference type="EMBL" id="JAESVB010000023">
    <property type="protein sequence ID" value="MCB8878083.1"/>
    <property type="molecule type" value="Genomic_DNA"/>
</dbReference>
<keyword evidence="3" id="KW-1185">Reference proteome</keyword>
<dbReference type="SUPFAM" id="SSF109604">
    <property type="entry name" value="HD-domain/PDEase-like"/>
    <property type="match status" value="1"/>
</dbReference>
<feature type="domain" description="HD" evidence="1">
    <location>
        <begin position="74"/>
        <end position="184"/>
    </location>
</feature>
<evidence type="ECO:0000313" key="2">
    <source>
        <dbReference type="EMBL" id="MCB8878083.1"/>
    </source>
</evidence>
<evidence type="ECO:0000259" key="1">
    <source>
        <dbReference type="Pfam" id="PF01966"/>
    </source>
</evidence>
<dbReference type="CDD" id="cd00077">
    <property type="entry name" value="HDc"/>
    <property type="match status" value="1"/>
</dbReference>
<proteinExistence type="predicted"/>
<sequence>MMNGYSIALPDAVRQSIREDLPEVDLISKQSLREQCIDAWAIALSFSSFKRVRDLPGEAIPGTLLLKEGGQDLHLRGVTKLALGYVDYFAAAFPLADIDRDIVIAGGLCHDVGKTFECDPENQQRWNKDGSRFGWPSLRHPIYGAHICLLAGLPEEVAHIAASHSPEGDNVKRSLECVVIHEADVAWWRIAAASGLVQPESLPPDFAKMFHQRSERRG</sequence>
<gene>
    <name evidence="2" type="ORF">ASILVAE211_23040</name>
</gene>
<dbReference type="RefSeq" id="WP_227323728.1">
    <property type="nucleotide sequence ID" value="NZ_JAESVB010000023.1"/>
</dbReference>
<comment type="caution">
    <text evidence="2">The sequence shown here is derived from an EMBL/GenBank/DDBJ whole genome shotgun (WGS) entry which is preliminary data.</text>
</comment>
<dbReference type="AlphaFoldDB" id="A0A963YVW5"/>
<accession>A0A963YVW5</accession>
<dbReference type="Gene3D" id="1.10.3210.10">
    <property type="entry name" value="Hypothetical protein af1432"/>
    <property type="match status" value="1"/>
</dbReference>
<dbReference type="Proteomes" id="UP000708298">
    <property type="component" value="Unassembled WGS sequence"/>
</dbReference>
<dbReference type="InterPro" id="IPR003607">
    <property type="entry name" value="HD/PDEase_dom"/>
</dbReference>
<organism evidence="2 3">
    <name type="scientific">Acidisoma silvae</name>
    <dbReference type="NCBI Taxonomy" id="2802396"/>
    <lineage>
        <taxon>Bacteria</taxon>
        <taxon>Pseudomonadati</taxon>
        <taxon>Pseudomonadota</taxon>
        <taxon>Alphaproteobacteria</taxon>
        <taxon>Acetobacterales</taxon>
        <taxon>Acidocellaceae</taxon>
        <taxon>Acidisoma</taxon>
    </lineage>
</organism>
<reference evidence="2" key="1">
    <citation type="journal article" date="2021" name="Microorganisms">
        <title>Acidisoma silvae sp. nov. and Acidisomacellulosilytica sp. nov., Two Acidophilic Bacteria Isolated from Decaying Wood, Hydrolyzing Cellulose and Producing Poly-3-hydroxybutyrate.</title>
        <authorList>
            <person name="Mieszkin S."/>
            <person name="Pouder E."/>
            <person name="Uroz S."/>
            <person name="Simon-Colin C."/>
            <person name="Alain K."/>
        </authorList>
    </citation>
    <scope>NUCLEOTIDE SEQUENCE</scope>
    <source>
        <strain evidence="2">HW T2.11</strain>
    </source>
</reference>
<evidence type="ECO:0000313" key="3">
    <source>
        <dbReference type="Proteomes" id="UP000708298"/>
    </source>
</evidence>
<dbReference type="Pfam" id="PF01966">
    <property type="entry name" value="HD"/>
    <property type="match status" value="1"/>
</dbReference>
<protein>
    <submittedName>
        <fullName evidence="2">HD domain-containing protein</fullName>
    </submittedName>
</protein>